<dbReference type="PRINTS" id="PR00455">
    <property type="entry name" value="HTHTETR"/>
</dbReference>
<proteinExistence type="predicted"/>
<dbReference type="GO" id="GO:0000976">
    <property type="term" value="F:transcription cis-regulatory region binding"/>
    <property type="evidence" value="ECO:0007669"/>
    <property type="project" value="TreeGrafter"/>
</dbReference>
<dbReference type="PROSITE" id="PS50977">
    <property type="entry name" value="HTH_TETR_2"/>
    <property type="match status" value="1"/>
</dbReference>
<keyword evidence="1" id="KW-0805">Transcription regulation</keyword>
<dbReference type="InterPro" id="IPR009057">
    <property type="entry name" value="Homeodomain-like_sf"/>
</dbReference>
<name>A0A931CS20_9MICC</name>
<dbReference type="RefSeq" id="WP_196398328.1">
    <property type="nucleotide sequence ID" value="NZ_JADNYM010000029.1"/>
</dbReference>
<protein>
    <submittedName>
        <fullName evidence="6">TetR/AcrR family transcriptional regulator</fullName>
    </submittedName>
</protein>
<dbReference type="Pfam" id="PF00440">
    <property type="entry name" value="TetR_N"/>
    <property type="match status" value="1"/>
</dbReference>
<organism evidence="6 7">
    <name type="scientific">Arthrobacter terrae</name>
    <dbReference type="NCBI Taxonomy" id="2935737"/>
    <lineage>
        <taxon>Bacteria</taxon>
        <taxon>Bacillati</taxon>
        <taxon>Actinomycetota</taxon>
        <taxon>Actinomycetes</taxon>
        <taxon>Micrococcales</taxon>
        <taxon>Micrococcaceae</taxon>
        <taxon>Arthrobacter</taxon>
    </lineage>
</organism>
<dbReference type="SUPFAM" id="SSF46689">
    <property type="entry name" value="Homeodomain-like"/>
    <property type="match status" value="1"/>
</dbReference>
<dbReference type="Gene3D" id="1.10.357.10">
    <property type="entry name" value="Tetracycline Repressor, domain 2"/>
    <property type="match status" value="1"/>
</dbReference>
<accession>A0A931CS20</accession>
<dbReference type="GO" id="GO:0003700">
    <property type="term" value="F:DNA-binding transcription factor activity"/>
    <property type="evidence" value="ECO:0007669"/>
    <property type="project" value="TreeGrafter"/>
</dbReference>
<dbReference type="Proteomes" id="UP000655366">
    <property type="component" value="Unassembled WGS sequence"/>
</dbReference>
<dbReference type="InterPro" id="IPR050109">
    <property type="entry name" value="HTH-type_TetR-like_transc_reg"/>
</dbReference>
<dbReference type="PANTHER" id="PTHR30055:SF234">
    <property type="entry name" value="HTH-TYPE TRANSCRIPTIONAL REGULATOR BETI"/>
    <property type="match status" value="1"/>
</dbReference>
<reference evidence="6 7" key="1">
    <citation type="submission" date="2020-11" db="EMBL/GenBank/DDBJ databases">
        <title>Arthrobacter antarcticus sp. nov., isolated from Antarctic Soil.</title>
        <authorList>
            <person name="Li J."/>
        </authorList>
    </citation>
    <scope>NUCLEOTIDE SEQUENCE [LARGE SCALE GENOMIC DNA]</scope>
    <source>
        <strain evidence="6 7">Z1-20</strain>
    </source>
</reference>
<comment type="caution">
    <text evidence="6">The sequence shown here is derived from an EMBL/GenBank/DDBJ whole genome shotgun (WGS) entry which is preliminary data.</text>
</comment>
<gene>
    <name evidence="6" type="ORF">IV500_18695</name>
</gene>
<evidence type="ECO:0000313" key="7">
    <source>
        <dbReference type="Proteomes" id="UP000655366"/>
    </source>
</evidence>
<keyword evidence="3" id="KW-0804">Transcription</keyword>
<evidence type="ECO:0000256" key="3">
    <source>
        <dbReference type="ARBA" id="ARBA00023163"/>
    </source>
</evidence>
<keyword evidence="7" id="KW-1185">Reference proteome</keyword>
<dbReference type="EMBL" id="JADNYM010000029">
    <property type="protein sequence ID" value="MBG0741395.1"/>
    <property type="molecule type" value="Genomic_DNA"/>
</dbReference>
<sequence length="217" mass="22509">MTASSSAARVAPAARRVSRRAVQAADTRALIVSVASGLFAEQGYMPTTIEAVASASGVALQTVYNSVGNKAALLSAVLDAEASGPGSPATVLETMQRRTEEAADFDALIAVLADWFVEVHQRTGPVMRVIAQAAAVDPAAEKLQTGRALQRLERYGEAAAAVRSRGGLQSGMSDADAAAAIWSLGHPQAYRSLVGDAGWSVKAYRSWLVRSLAAALA</sequence>
<dbReference type="AlphaFoldDB" id="A0A931CS20"/>
<keyword evidence="2 4" id="KW-0238">DNA-binding</keyword>
<evidence type="ECO:0000313" key="6">
    <source>
        <dbReference type="EMBL" id="MBG0741395.1"/>
    </source>
</evidence>
<evidence type="ECO:0000256" key="4">
    <source>
        <dbReference type="PROSITE-ProRule" id="PRU00335"/>
    </source>
</evidence>
<feature type="DNA-binding region" description="H-T-H motif" evidence="4">
    <location>
        <begin position="48"/>
        <end position="67"/>
    </location>
</feature>
<dbReference type="InterPro" id="IPR001647">
    <property type="entry name" value="HTH_TetR"/>
</dbReference>
<feature type="domain" description="HTH tetR-type" evidence="5">
    <location>
        <begin position="25"/>
        <end position="85"/>
    </location>
</feature>
<evidence type="ECO:0000256" key="2">
    <source>
        <dbReference type="ARBA" id="ARBA00023125"/>
    </source>
</evidence>
<dbReference type="PANTHER" id="PTHR30055">
    <property type="entry name" value="HTH-TYPE TRANSCRIPTIONAL REGULATOR RUTR"/>
    <property type="match status" value="1"/>
</dbReference>
<evidence type="ECO:0000259" key="5">
    <source>
        <dbReference type="PROSITE" id="PS50977"/>
    </source>
</evidence>
<evidence type="ECO:0000256" key="1">
    <source>
        <dbReference type="ARBA" id="ARBA00023015"/>
    </source>
</evidence>